<dbReference type="PANTHER" id="PTHR35861">
    <property type="match status" value="1"/>
</dbReference>
<proteinExistence type="inferred from homology"/>
<comment type="caution">
    <text evidence="3">The sequence shown here is derived from an EMBL/GenBank/DDBJ whole genome shotgun (WGS) entry which is preliminary data.</text>
</comment>
<dbReference type="RefSeq" id="WP_099334015.1">
    <property type="nucleotide sequence ID" value="NZ_CP042812.1"/>
</dbReference>
<dbReference type="Pfam" id="PF17482">
    <property type="entry name" value="Phage_sheath_1C"/>
    <property type="match status" value="1"/>
</dbReference>
<feature type="domain" description="Tail sheath protein C-terminal" evidence="2">
    <location>
        <begin position="263"/>
        <end position="357"/>
    </location>
</feature>
<dbReference type="InterPro" id="IPR052042">
    <property type="entry name" value="Tail_sheath_structural"/>
</dbReference>
<gene>
    <name evidence="3" type="ORF">CPG37_04605</name>
</gene>
<keyword evidence="4" id="KW-1185">Reference proteome</keyword>
<dbReference type="Proteomes" id="UP000221384">
    <property type="component" value="Unassembled WGS sequence"/>
</dbReference>
<organism evidence="3 4">
    <name type="scientific">Malaciobacter canalis</name>
    <dbReference type="NCBI Taxonomy" id="1912871"/>
    <lineage>
        <taxon>Bacteria</taxon>
        <taxon>Pseudomonadati</taxon>
        <taxon>Campylobacterota</taxon>
        <taxon>Epsilonproteobacteria</taxon>
        <taxon>Campylobacterales</taxon>
        <taxon>Arcobacteraceae</taxon>
        <taxon>Malaciobacter</taxon>
    </lineage>
</organism>
<evidence type="ECO:0000256" key="1">
    <source>
        <dbReference type="ARBA" id="ARBA00008005"/>
    </source>
</evidence>
<dbReference type="PANTHER" id="PTHR35861:SF1">
    <property type="entry name" value="PHAGE TAIL SHEATH PROTEIN"/>
    <property type="match status" value="1"/>
</dbReference>
<name>A0ABX4LRH4_9BACT</name>
<sequence length="377" mass="41599">MDLNFGINGSFGVAAARPITISSSTPIGIVATASAGATGLMKFNSAEEGLKYVKENNITKGTLENALTGIDLQAVHCPLVVHVSIHDVDEAINKTNVLDGLDVIKQSDPVTSIDLKNGLIIVPEYSADVEVAAKLDSISTKMWTTGLTDDFSPDEAGFKTYMENFGSKYLLHCTGRYKADGKLIPMSAIMAGVIAYHDGNTDFGWAKNHSNRIAKGVAQSAERVIEYFDGSDCEARRLRQDGGCMIVKDVGWRTYGFETRDIDPIWQSLDRVRTFHRLLTAILKANKWARDREADQLFWVKKSVVDFMNELKGNGVIIGFDVYFDPKKNTKATVTAGKFYLTIKVQDMPSIRELNIELVYSDDWGETLINYINGEAA</sequence>
<evidence type="ECO:0000259" key="2">
    <source>
        <dbReference type="Pfam" id="PF17482"/>
    </source>
</evidence>
<evidence type="ECO:0000313" key="3">
    <source>
        <dbReference type="EMBL" id="PHO10333.1"/>
    </source>
</evidence>
<dbReference type="EMBL" id="NWVW01000004">
    <property type="protein sequence ID" value="PHO10333.1"/>
    <property type="molecule type" value="Genomic_DNA"/>
</dbReference>
<comment type="similarity">
    <text evidence="1">Belongs to the myoviridae tail sheath protein family.</text>
</comment>
<accession>A0ABX4LRH4</accession>
<dbReference type="InterPro" id="IPR020287">
    <property type="entry name" value="Tail_sheath_C"/>
</dbReference>
<evidence type="ECO:0000313" key="4">
    <source>
        <dbReference type="Proteomes" id="UP000221384"/>
    </source>
</evidence>
<protein>
    <submittedName>
        <fullName evidence="3">Phage tail protein</fullName>
    </submittedName>
</protein>
<reference evidence="3 4" key="1">
    <citation type="submission" date="2017-09" db="EMBL/GenBank/DDBJ databases">
        <authorList>
            <person name="Perez-Cataluna A."/>
            <person name="Figueras M.J."/>
            <person name="Salas-Masso N."/>
        </authorList>
    </citation>
    <scope>NUCLEOTIDE SEQUENCE [LARGE SCALE GENOMIC DNA]</scope>
    <source>
        <strain evidence="3 4">F138-33</strain>
    </source>
</reference>